<evidence type="ECO:0000313" key="1">
    <source>
        <dbReference type="EMBL" id="MFJ2825752.1"/>
    </source>
</evidence>
<organism evidence="1 2">
    <name type="scientific">Streptomyces toxytricini</name>
    <name type="common">Actinomyces toxytricini</name>
    <dbReference type="NCBI Taxonomy" id="67369"/>
    <lineage>
        <taxon>Bacteria</taxon>
        <taxon>Bacillati</taxon>
        <taxon>Actinomycetota</taxon>
        <taxon>Actinomycetes</taxon>
        <taxon>Kitasatosporales</taxon>
        <taxon>Streptomycetaceae</taxon>
        <taxon>Streptomyces</taxon>
    </lineage>
</organism>
<reference evidence="1 2" key="1">
    <citation type="submission" date="2024-10" db="EMBL/GenBank/DDBJ databases">
        <title>The Natural Products Discovery Center: Release of the First 8490 Sequenced Strains for Exploring Actinobacteria Biosynthetic Diversity.</title>
        <authorList>
            <person name="Kalkreuter E."/>
            <person name="Kautsar S.A."/>
            <person name="Yang D."/>
            <person name="Bader C.D."/>
            <person name="Teijaro C.N."/>
            <person name="Fluegel L."/>
            <person name="Davis C.M."/>
            <person name="Simpson J.R."/>
            <person name="Lauterbach L."/>
            <person name="Steele A.D."/>
            <person name="Gui C."/>
            <person name="Meng S."/>
            <person name="Li G."/>
            <person name="Viehrig K."/>
            <person name="Ye F."/>
            <person name="Su P."/>
            <person name="Kiefer A.F."/>
            <person name="Nichols A."/>
            <person name="Cepeda A.J."/>
            <person name="Yan W."/>
            <person name="Fan B."/>
            <person name="Jiang Y."/>
            <person name="Adhikari A."/>
            <person name="Zheng C.-J."/>
            <person name="Schuster L."/>
            <person name="Cowan T.M."/>
            <person name="Smanski M.J."/>
            <person name="Chevrette M.G."/>
            <person name="De Carvalho L.P.S."/>
            <person name="Shen B."/>
        </authorList>
    </citation>
    <scope>NUCLEOTIDE SEQUENCE [LARGE SCALE GENOMIC DNA]</scope>
    <source>
        <strain evidence="1 2">NPDC087220</strain>
    </source>
</reference>
<proteinExistence type="predicted"/>
<gene>
    <name evidence="1" type="ORF">ACIO7M_32245</name>
</gene>
<accession>A0ABW8ER61</accession>
<name>A0ABW8ER61_STRT5</name>
<protein>
    <submittedName>
        <fullName evidence="1">Uncharacterized protein</fullName>
    </submittedName>
</protein>
<evidence type="ECO:0000313" key="2">
    <source>
        <dbReference type="Proteomes" id="UP001617351"/>
    </source>
</evidence>
<dbReference type="Proteomes" id="UP001617351">
    <property type="component" value="Unassembled WGS sequence"/>
</dbReference>
<sequence>MDEEVVAVRRGAARSVVMGLAGLAGAAGLLCGAPGAAAAAGAAGPEPGGPAAAAAAAPEADVAYHGRVALAGGELRVWLVPWSEGPSELPDSTVRLRLSAELADRQDLAAGCVRAGAREVVCETGPLPRHGQGRHIGLVLGLKEPVPEVVVRIDTWWNGGAADRNLANNQHAVLALDTGDTYAF</sequence>
<keyword evidence="2" id="KW-1185">Reference proteome</keyword>
<comment type="caution">
    <text evidence="1">The sequence shown here is derived from an EMBL/GenBank/DDBJ whole genome shotgun (WGS) entry which is preliminary data.</text>
</comment>
<dbReference type="RefSeq" id="WP_402387453.1">
    <property type="nucleotide sequence ID" value="NZ_JBIUYY010000021.1"/>
</dbReference>
<dbReference type="EMBL" id="JBIUYY010000021">
    <property type="protein sequence ID" value="MFJ2825752.1"/>
    <property type="molecule type" value="Genomic_DNA"/>
</dbReference>